<protein>
    <recommendedName>
        <fullName evidence="3">RloB domain-containing protein</fullName>
    </recommendedName>
</protein>
<organism evidence="1 2">
    <name type="scientific">Taibaiella soli</name>
    <dbReference type="NCBI Taxonomy" id="1649169"/>
    <lineage>
        <taxon>Bacteria</taxon>
        <taxon>Pseudomonadati</taxon>
        <taxon>Bacteroidota</taxon>
        <taxon>Chitinophagia</taxon>
        <taxon>Chitinophagales</taxon>
        <taxon>Chitinophagaceae</taxon>
        <taxon>Taibaiella</taxon>
    </lineage>
</organism>
<dbReference type="Pfam" id="PF13707">
    <property type="entry name" value="RloB"/>
    <property type="match status" value="1"/>
</dbReference>
<keyword evidence="2" id="KW-1185">Reference proteome</keyword>
<evidence type="ECO:0000313" key="2">
    <source>
        <dbReference type="Proteomes" id="UP000248745"/>
    </source>
</evidence>
<proteinExistence type="predicted"/>
<dbReference type="EMBL" id="QKTW01000002">
    <property type="protein sequence ID" value="PZF74744.1"/>
    <property type="molecule type" value="Genomic_DNA"/>
</dbReference>
<gene>
    <name evidence="1" type="ORF">DN068_00670</name>
</gene>
<name>A0A2W2B382_9BACT</name>
<dbReference type="AlphaFoldDB" id="A0A2W2B382"/>
<evidence type="ECO:0008006" key="3">
    <source>
        <dbReference type="Google" id="ProtNLM"/>
    </source>
</evidence>
<evidence type="ECO:0000313" key="1">
    <source>
        <dbReference type="EMBL" id="PZF74744.1"/>
    </source>
</evidence>
<dbReference type="OrthoDB" id="9796523at2"/>
<dbReference type="InterPro" id="IPR025591">
    <property type="entry name" value="RloB"/>
</dbReference>
<sequence length="140" mass="16681">MQTLVAEGYDKVFWIIDMDVIVDQKKQLNTFLEYKANCPANVVVIMNHPCLEYWLLCHFEYCNAPFRKCGEAGKRLEHYLTGYEKSEKFYKRPDNDIYKRLKGELDKARERSKDKEFNPDSPFQGFSQMHKLFDELLPKI</sequence>
<dbReference type="Proteomes" id="UP000248745">
    <property type="component" value="Unassembled WGS sequence"/>
</dbReference>
<accession>A0A2W2B382</accession>
<reference evidence="1 2" key="1">
    <citation type="submission" date="2018-06" db="EMBL/GenBank/DDBJ databases">
        <title>Mucibacter soli gen. nov., sp. nov., a new member of the family Chitinophagaceae producing mucin.</title>
        <authorList>
            <person name="Kim M.-K."/>
            <person name="Park S."/>
            <person name="Kim T.-S."/>
            <person name="Joung Y."/>
            <person name="Han J.-H."/>
            <person name="Kim S.B."/>
        </authorList>
    </citation>
    <scope>NUCLEOTIDE SEQUENCE [LARGE SCALE GENOMIC DNA]</scope>
    <source>
        <strain evidence="1 2">R1-15</strain>
    </source>
</reference>
<comment type="caution">
    <text evidence="1">The sequence shown here is derived from an EMBL/GenBank/DDBJ whole genome shotgun (WGS) entry which is preliminary data.</text>
</comment>